<dbReference type="AlphaFoldDB" id="A0A3B0WAB7"/>
<reference evidence="5" key="1">
    <citation type="submission" date="2018-06" db="EMBL/GenBank/DDBJ databases">
        <authorList>
            <person name="Zhirakovskaya E."/>
        </authorList>
    </citation>
    <scope>NUCLEOTIDE SEQUENCE</scope>
</reference>
<dbReference type="Gene3D" id="1.10.10.10">
    <property type="entry name" value="Winged helix-like DNA-binding domain superfamily/Winged helix DNA-binding domain"/>
    <property type="match status" value="1"/>
</dbReference>
<dbReference type="GO" id="GO:0003677">
    <property type="term" value="F:DNA binding"/>
    <property type="evidence" value="ECO:0007669"/>
    <property type="project" value="UniProtKB-KW"/>
</dbReference>
<sequence>MATQNFNLTDRQLDVLGLVTEGKTNREIGLVLNISEKTVEKYLCQIFKELDVSSRVEAAVWAVRNCKAKNES</sequence>
<evidence type="ECO:0000256" key="1">
    <source>
        <dbReference type="ARBA" id="ARBA00023015"/>
    </source>
</evidence>
<dbReference type="PANTHER" id="PTHR44688:SF16">
    <property type="entry name" value="DNA-BINDING TRANSCRIPTIONAL ACTIVATOR DEVR_DOSR"/>
    <property type="match status" value="1"/>
</dbReference>
<name>A0A3B0WAB7_9ZZZZ</name>
<evidence type="ECO:0000256" key="3">
    <source>
        <dbReference type="ARBA" id="ARBA00023163"/>
    </source>
</evidence>
<evidence type="ECO:0000313" key="5">
    <source>
        <dbReference type="EMBL" id="VAW40664.1"/>
    </source>
</evidence>
<dbReference type="SUPFAM" id="SSF46894">
    <property type="entry name" value="C-terminal effector domain of the bipartite response regulators"/>
    <property type="match status" value="1"/>
</dbReference>
<evidence type="ECO:0000256" key="2">
    <source>
        <dbReference type="ARBA" id="ARBA00023125"/>
    </source>
</evidence>
<keyword evidence="2" id="KW-0238">DNA-binding</keyword>
<proteinExistence type="predicted"/>
<dbReference type="InterPro" id="IPR036388">
    <property type="entry name" value="WH-like_DNA-bd_sf"/>
</dbReference>
<protein>
    <recommendedName>
        <fullName evidence="4">HTH luxR-type domain-containing protein</fullName>
    </recommendedName>
</protein>
<organism evidence="5">
    <name type="scientific">hydrothermal vent metagenome</name>
    <dbReference type="NCBI Taxonomy" id="652676"/>
    <lineage>
        <taxon>unclassified sequences</taxon>
        <taxon>metagenomes</taxon>
        <taxon>ecological metagenomes</taxon>
    </lineage>
</organism>
<feature type="domain" description="HTH luxR-type" evidence="4">
    <location>
        <begin position="1"/>
        <end position="66"/>
    </location>
</feature>
<dbReference type="GO" id="GO:0006355">
    <property type="term" value="P:regulation of DNA-templated transcription"/>
    <property type="evidence" value="ECO:0007669"/>
    <property type="project" value="InterPro"/>
</dbReference>
<dbReference type="EMBL" id="UOEU01000807">
    <property type="protein sequence ID" value="VAW40664.1"/>
    <property type="molecule type" value="Genomic_DNA"/>
</dbReference>
<keyword evidence="3" id="KW-0804">Transcription</keyword>
<dbReference type="CDD" id="cd06170">
    <property type="entry name" value="LuxR_C_like"/>
    <property type="match status" value="1"/>
</dbReference>
<dbReference type="Pfam" id="PF00196">
    <property type="entry name" value="GerE"/>
    <property type="match status" value="1"/>
</dbReference>
<evidence type="ECO:0000259" key="4">
    <source>
        <dbReference type="PROSITE" id="PS50043"/>
    </source>
</evidence>
<dbReference type="SMART" id="SM00421">
    <property type="entry name" value="HTH_LUXR"/>
    <property type="match status" value="1"/>
</dbReference>
<dbReference type="PRINTS" id="PR00038">
    <property type="entry name" value="HTHLUXR"/>
</dbReference>
<dbReference type="PANTHER" id="PTHR44688">
    <property type="entry name" value="DNA-BINDING TRANSCRIPTIONAL ACTIVATOR DEVR_DOSR"/>
    <property type="match status" value="1"/>
</dbReference>
<dbReference type="PROSITE" id="PS50043">
    <property type="entry name" value="HTH_LUXR_2"/>
    <property type="match status" value="1"/>
</dbReference>
<accession>A0A3B0WAB7</accession>
<keyword evidence="1" id="KW-0805">Transcription regulation</keyword>
<dbReference type="InterPro" id="IPR016032">
    <property type="entry name" value="Sig_transdc_resp-reg_C-effctor"/>
</dbReference>
<gene>
    <name evidence="5" type="ORF">MNBD_CHLOROFLEXI01-3132</name>
</gene>
<dbReference type="InterPro" id="IPR000792">
    <property type="entry name" value="Tscrpt_reg_LuxR_C"/>
</dbReference>